<dbReference type="PROSITE" id="PS51523">
    <property type="entry name" value="ZF_HD_DIMER"/>
    <property type="match status" value="1"/>
</dbReference>
<dbReference type="NCBIfam" id="TIGR01566">
    <property type="entry name" value="ZF_HD_prot_N"/>
    <property type="match status" value="1"/>
</dbReference>
<evidence type="ECO:0000259" key="4">
    <source>
        <dbReference type="PROSITE" id="PS51523"/>
    </source>
</evidence>
<feature type="domain" description="ZF-HD dimerization-type" evidence="4">
    <location>
        <begin position="5"/>
        <end position="53"/>
    </location>
</feature>
<keyword evidence="1" id="KW-0479">Metal-binding</keyword>
<evidence type="ECO:0000256" key="1">
    <source>
        <dbReference type="ARBA" id="ARBA00022723"/>
    </source>
</evidence>
<keyword evidence="6" id="KW-1185">Reference proteome</keyword>
<evidence type="ECO:0000256" key="2">
    <source>
        <dbReference type="ARBA" id="ARBA00022771"/>
    </source>
</evidence>
<organism evidence="5 6">
    <name type="scientific">Brassica cretica</name>
    <name type="common">Mustard</name>
    <dbReference type="NCBI Taxonomy" id="69181"/>
    <lineage>
        <taxon>Eukaryota</taxon>
        <taxon>Viridiplantae</taxon>
        <taxon>Streptophyta</taxon>
        <taxon>Embryophyta</taxon>
        <taxon>Tracheophyta</taxon>
        <taxon>Spermatophyta</taxon>
        <taxon>Magnoliopsida</taxon>
        <taxon>eudicotyledons</taxon>
        <taxon>Gunneridae</taxon>
        <taxon>Pentapetalae</taxon>
        <taxon>rosids</taxon>
        <taxon>malvids</taxon>
        <taxon>Brassicales</taxon>
        <taxon>Brassicaceae</taxon>
        <taxon>Brassiceae</taxon>
        <taxon>Brassica</taxon>
    </lineage>
</organism>
<dbReference type="Proteomes" id="UP000266723">
    <property type="component" value="Unassembled WGS sequence"/>
</dbReference>
<dbReference type="EMBL" id="QGKV02000832">
    <property type="protein sequence ID" value="KAF3542823.1"/>
    <property type="molecule type" value="Genomic_DNA"/>
</dbReference>
<name>A0ABQ7BU69_BRACR</name>
<gene>
    <name evidence="5" type="ORF">DY000_02001022</name>
</gene>
<evidence type="ECO:0000256" key="3">
    <source>
        <dbReference type="ARBA" id="ARBA00022833"/>
    </source>
</evidence>
<evidence type="ECO:0000313" key="6">
    <source>
        <dbReference type="Proteomes" id="UP000266723"/>
    </source>
</evidence>
<keyword evidence="3" id="KW-0862">Zinc</keyword>
<evidence type="ECO:0000313" key="5">
    <source>
        <dbReference type="EMBL" id="KAF3542823.1"/>
    </source>
</evidence>
<keyword evidence="2" id="KW-0863">Zinc-finger</keyword>
<dbReference type="Pfam" id="PF04770">
    <property type="entry name" value="ZF-HD_dimer"/>
    <property type="match status" value="1"/>
</dbReference>
<dbReference type="PANTHER" id="PTHR31948:SF87">
    <property type="entry name" value="ZINC-FINGER HOMEODOMAIN PROTEIN 12"/>
    <property type="match status" value="1"/>
</dbReference>
<dbReference type="PANTHER" id="PTHR31948">
    <property type="entry name" value="ZINC-FINGER HOMEODOMAIN PROTEIN 2"/>
    <property type="match status" value="1"/>
</dbReference>
<reference evidence="5 6" key="1">
    <citation type="journal article" date="2020" name="BMC Genomics">
        <title>Intraspecific diversification of the crop wild relative Brassica cretica Lam. using demographic model selection.</title>
        <authorList>
            <person name="Kioukis A."/>
            <person name="Michalopoulou V.A."/>
            <person name="Briers L."/>
            <person name="Pirintsos S."/>
            <person name="Studholme D.J."/>
            <person name="Pavlidis P."/>
            <person name="Sarris P.F."/>
        </authorList>
    </citation>
    <scope>NUCLEOTIDE SEQUENCE [LARGE SCALE GENOMIC DNA]</scope>
    <source>
        <strain evidence="6">cv. PFS-1207/04</strain>
    </source>
</reference>
<proteinExistence type="predicted"/>
<sequence length="120" mass="12775">MGFLYNECLKNQAVSFGGYALDGCGEFMPKSTTISSQTVRPLVAMHVAATATSTAVTLPTSSVTVPTHRPLHHRCSQLHPRSTCFSLSAAQATMESLLPSPHSESTAFSIPSTSFLSLML</sequence>
<dbReference type="InterPro" id="IPR006456">
    <property type="entry name" value="ZF_HD_homeobox_Cys/His_dimer"/>
</dbReference>
<comment type="caution">
    <text evidence="5">The sequence shown here is derived from an EMBL/GenBank/DDBJ whole genome shotgun (WGS) entry which is preliminary data.</text>
</comment>
<accession>A0ABQ7BU69</accession>
<protein>
    <recommendedName>
        <fullName evidence="4">ZF-HD dimerization-type domain-containing protein</fullName>
    </recommendedName>
</protein>